<dbReference type="PRINTS" id="PR00797">
    <property type="entry name" value="STREPTOPAIN"/>
</dbReference>
<evidence type="ECO:0000256" key="1">
    <source>
        <dbReference type="PIRSR" id="PIRSR600200-1"/>
    </source>
</evidence>
<dbReference type="SUPFAM" id="SSF54001">
    <property type="entry name" value="Cysteine proteinases"/>
    <property type="match status" value="1"/>
</dbReference>
<dbReference type="AlphaFoldDB" id="D1W327"/>
<gene>
    <name evidence="2" type="ORF">HMPREF0650_1018</name>
</gene>
<evidence type="ECO:0000313" key="2">
    <source>
        <dbReference type="EMBL" id="EFA92984.1"/>
    </source>
</evidence>
<dbReference type="eggNOG" id="ENOG50309XW">
    <property type="taxonomic scope" value="Bacteria"/>
</dbReference>
<dbReference type="GO" id="GO:0006508">
    <property type="term" value="P:proteolysis"/>
    <property type="evidence" value="ECO:0007669"/>
    <property type="project" value="InterPro"/>
</dbReference>
<proteinExistence type="predicted"/>
<dbReference type="InterPro" id="IPR000200">
    <property type="entry name" value="Peptidase_C10"/>
</dbReference>
<dbReference type="Pfam" id="PF01640">
    <property type="entry name" value="Peptidase_C10"/>
    <property type="match status" value="1"/>
</dbReference>
<dbReference type="EMBL" id="ADEG01000016">
    <property type="protein sequence ID" value="EFA92984.1"/>
    <property type="molecule type" value="Genomic_DNA"/>
</dbReference>
<organism evidence="2 3">
    <name type="scientific">Hoylesella buccalis ATCC 35310</name>
    <dbReference type="NCBI Taxonomy" id="679190"/>
    <lineage>
        <taxon>Bacteria</taxon>
        <taxon>Pseudomonadati</taxon>
        <taxon>Bacteroidota</taxon>
        <taxon>Bacteroidia</taxon>
        <taxon>Bacteroidales</taxon>
        <taxon>Prevotellaceae</taxon>
        <taxon>Hoylesella</taxon>
    </lineage>
</organism>
<dbReference type="InterPro" id="IPR044934">
    <property type="entry name" value="Streptopain_sf"/>
</dbReference>
<accession>D1W327</accession>
<name>D1W327_9BACT</name>
<feature type="active site" description="Proton acceptor" evidence="1">
    <location>
        <position position="248"/>
    </location>
</feature>
<feature type="active site" description="Nucleophile" evidence="1">
    <location>
        <position position="99"/>
    </location>
</feature>
<protein>
    <submittedName>
        <fullName evidence="2">Peptidase C10 family</fullName>
    </submittedName>
</protein>
<dbReference type="Proteomes" id="UP000005283">
    <property type="component" value="Unassembled WGS sequence"/>
</dbReference>
<dbReference type="Gene3D" id="3.90.70.50">
    <property type="entry name" value="Peptidase C10, streptopain"/>
    <property type="match status" value="1"/>
</dbReference>
<sequence length="347" mass="38903">MSMPQACPSLFFYYLPYSIFYKNTLYMMKKKSLLTLISCCLLMGIHAKEMSQYECFSLMKGKIKPSVAPMLKTTWGQNAPYNLQCPLAPGKNVHCKTGCVATAMAQVMKYYGYPARGQGNVSYAYKGGDGLTHIVETDFSKSTYDWEKMKDAYTYGDNSSEEEKQAVAKLMADCGAAVKMDYGQDYSGAYDMDVAQALKVHFAYDEAVTYLSTFLNEVNDSTWYTTLYQQLSDGMPVIYGGSSPYAQHCFVIDGYDEKGNFHVVYGLGDGDGFVNLKKISYQNQSMTFNIKPRKVSNAVDKHLADSRTPKEKARYRLDGTRISRPQLGINIIVMDDGTVRKEIITAP</sequence>
<dbReference type="InterPro" id="IPR038765">
    <property type="entry name" value="Papain-like_cys_pep_sf"/>
</dbReference>
<comment type="caution">
    <text evidence="2">The sequence shown here is derived from an EMBL/GenBank/DDBJ whole genome shotgun (WGS) entry which is preliminary data.</text>
</comment>
<reference evidence="2 3" key="1">
    <citation type="submission" date="2009-12" db="EMBL/GenBank/DDBJ databases">
        <title>Genome Sequence of Prevotella buccalis ATCC 35310.</title>
        <authorList>
            <person name="Durkin A.S."/>
            <person name="Madupu R."/>
            <person name="Torralba M."/>
            <person name="Methe B."/>
            <person name="Sutton G."/>
            <person name="Strausberg R.L."/>
            <person name="Nelson K.E."/>
        </authorList>
    </citation>
    <scope>NUCLEOTIDE SEQUENCE [LARGE SCALE GENOMIC DNA]</scope>
    <source>
        <strain evidence="2 3">ATCC 35310</strain>
    </source>
</reference>
<dbReference type="GO" id="GO:0008234">
    <property type="term" value="F:cysteine-type peptidase activity"/>
    <property type="evidence" value="ECO:0007669"/>
    <property type="project" value="InterPro"/>
</dbReference>
<evidence type="ECO:0000313" key="3">
    <source>
        <dbReference type="Proteomes" id="UP000005283"/>
    </source>
</evidence>
<keyword evidence="3" id="KW-1185">Reference proteome</keyword>